<sequence>MELKEIISKEASPALGPYCHGRKYGSMIITSGQIPLTKEGEYIYEVKAATKLVLKNLISIVEAGGGSKNSVARVDIFVNSLDDFSAINETYAEFFGDYKPTRVCVQVEALPADVPLEASMLAFAEE</sequence>
<keyword evidence="3" id="KW-1185">Reference proteome</keyword>
<dbReference type="CDD" id="cd00448">
    <property type="entry name" value="YjgF_YER057c_UK114_family"/>
    <property type="match status" value="1"/>
</dbReference>
<dbReference type="GO" id="GO:0005829">
    <property type="term" value="C:cytosol"/>
    <property type="evidence" value="ECO:0007669"/>
    <property type="project" value="TreeGrafter"/>
</dbReference>
<dbReference type="AlphaFoldDB" id="A0A1M4Z1F2"/>
<dbReference type="EMBL" id="FQVI01000013">
    <property type="protein sequence ID" value="SHF11795.1"/>
    <property type="molecule type" value="Genomic_DNA"/>
</dbReference>
<evidence type="ECO:0000313" key="2">
    <source>
        <dbReference type="EMBL" id="SHF11795.1"/>
    </source>
</evidence>
<dbReference type="Pfam" id="PF01042">
    <property type="entry name" value="Ribonuc_L-PSP"/>
    <property type="match status" value="1"/>
</dbReference>
<dbReference type="PANTHER" id="PTHR11803:SF58">
    <property type="entry name" value="PROTEIN HMF1-RELATED"/>
    <property type="match status" value="1"/>
</dbReference>
<protein>
    <submittedName>
        <fullName evidence="2">2-iminobutanoate/2-iminopropanoate deaminase</fullName>
    </submittedName>
</protein>
<dbReference type="RefSeq" id="WP_072852405.1">
    <property type="nucleotide sequence ID" value="NZ_FQVI01000013.1"/>
</dbReference>
<organism evidence="2 3">
    <name type="scientific">Lactonifactor longoviformis DSM 17459</name>
    <dbReference type="NCBI Taxonomy" id="1122155"/>
    <lineage>
        <taxon>Bacteria</taxon>
        <taxon>Bacillati</taxon>
        <taxon>Bacillota</taxon>
        <taxon>Clostridia</taxon>
        <taxon>Eubacteriales</taxon>
        <taxon>Clostridiaceae</taxon>
        <taxon>Lactonifactor</taxon>
    </lineage>
</organism>
<evidence type="ECO:0000256" key="1">
    <source>
        <dbReference type="ARBA" id="ARBA00010552"/>
    </source>
</evidence>
<dbReference type="Proteomes" id="UP000184245">
    <property type="component" value="Unassembled WGS sequence"/>
</dbReference>
<dbReference type="FunFam" id="3.30.1330.40:FF:000001">
    <property type="entry name" value="L-PSP family endoribonuclease"/>
    <property type="match status" value="1"/>
</dbReference>
<evidence type="ECO:0000313" key="3">
    <source>
        <dbReference type="Proteomes" id="UP000184245"/>
    </source>
</evidence>
<dbReference type="SUPFAM" id="SSF55298">
    <property type="entry name" value="YjgF-like"/>
    <property type="match status" value="1"/>
</dbReference>
<dbReference type="OrthoDB" id="9803101at2"/>
<dbReference type="InterPro" id="IPR035959">
    <property type="entry name" value="RutC-like_sf"/>
</dbReference>
<dbReference type="PANTHER" id="PTHR11803">
    <property type="entry name" value="2-IMINOBUTANOATE/2-IMINOPROPANOATE DEAMINASE RIDA"/>
    <property type="match status" value="1"/>
</dbReference>
<name>A0A1M4Z1F2_9CLOT</name>
<reference evidence="2 3" key="1">
    <citation type="submission" date="2016-11" db="EMBL/GenBank/DDBJ databases">
        <authorList>
            <person name="Jaros S."/>
            <person name="Januszkiewicz K."/>
            <person name="Wedrychowicz H."/>
        </authorList>
    </citation>
    <scope>NUCLEOTIDE SEQUENCE [LARGE SCALE GENOMIC DNA]</scope>
    <source>
        <strain evidence="2 3">DSM 17459</strain>
    </source>
</reference>
<gene>
    <name evidence="2" type="ORF">SAMN02745158_02590</name>
</gene>
<dbReference type="NCBIfam" id="TIGR00004">
    <property type="entry name" value="Rid family detoxifying hydrolase"/>
    <property type="match status" value="1"/>
</dbReference>
<dbReference type="Gene3D" id="3.30.1330.40">
    <property type="entry name" value="RutC-like"/>
    <property type="match status" value="1"/>
</dbReference>
<dbReference type="GO" id="GO:0019239">
    <property type="term" value="F:deaminase activity"/>
    <property type="evidence" value="ECO:0007669"/>
    <property type="project" value="TreeGrafter"/>
</dbReference>
<dbReference type="STRING" id="1122155.SAMN02745158_02590"/>
<comment type="similarity">
    <text evidence="1">Belongs to the RutC family.</text>
</comment>
<accession>A0A1M4Z1F2</accession>
<proteinExistence type="inferred from homology"/>
<dbReference type="InterPro" id="IPR006056">
    <property type="entry name" value="RidA"/>
</dbReference>
<dbReference type="InterPro" id="IPR006175">
    <property type="entry name" value="YjgF/YER057c/UK114"/>
</dbReference>